<dbReference type="InterPro" id="IPR011109">
    <property type="entry name" value="DNA_bind_recombinase_dom"/>
</dbReference>
<dbReference type="Pfam" id="PF13408">
    <property type="entry name" value="Zn_ribbon_recom"/>
    <property type="match status" value="1"/>
</dbReference>
<dbReference type="EMBL" id="BHVZ01000004">
    <property type="protein sequence ID" value="GCB29909.1"/>
    <property type="molecule type" value="Genomic_DNA"/>
</dbReference>
<dbReference type="PROSITE" id="PS51737">
    <property type="entry name" value="RECOMBINASE_DNA_BIND"/>
    <property type="match status" value="1"/>
</dbReference>
<dbReference type="Gene3D" id="3.90.1750.20">
    <property type="entry name" value="Putative Large Serine Recombinase, Chain B, Domain 2"/>
    <property type="match status" value="1"/>
</dbReference>
<dbReference type="AlphaFoldDB" id="A0A401LEE6"/>
<evidence type="ECO:0000313" key="2">
    <source>
        <dbReference type="EMBL" id="GCB29909.1"/>
    </source>
</evidence>
<dbReference type="OrthoDB" id="2188903at2"/>
<dbReference type="InterPro" id="IPR025827">
    <property type="entry name" value="Zn_ribbon_recom_dom"/>
</dbReference>
<protein>
    <submittedName>
        <fullName evidence="2">Recombinase</fullName>
    </submittedName>
</protein>
<comment type="caution">
    <text evidence="2">The sequence shown here is derived from an EMBL/GenBank/DDBJ whole genome shotgun (WGS) entry which is preliminary data.</text>
</comment>
<dbReference type="GO" id="GO:0000150">
    <property type="term" value="F:DNA strand exchange activity"/>
    <property type="evidence" value="ECO:0007669"/>
    <property type="project" value="InterPro"/>
</dbReference>
<organism evidence="2 3">
    <name type="scientific">Anaerotignum faecicola</name>
    <dbReference type="NCBI Taxonomy" id="2358141"/>
    <lineage>
        <taxon>Bacteria</taxon>
        <taxon>Bacillati</taxon>
        <taxon>Bacillota</taxon>
        <taxon>Clostridia</taxon>
        <taxon>Lachnospirales</taxon>
        <taxon>Anaerotignaceae</taxon>
        <taxon>Anaerotignum</taxon>
    </lineage>
</organism>
<sequence length="288" mass="34110">MGRKVTVYGYQFKNGILQADKEQSRFVQEIFNVYNSGISVSRLKAHIEGLEINRVKLNDMLSDKRYMGDENFPKIIEPELFEAVQQMKKERRKAIGKEQSYIYYKEYFLLGDKMKCGECGSEYHCYKHGDKQIWDCSKRIVKGRVHCRNQHIQEAQIKELFMQAVTKMKNHPEKIRKITIHKFKRNIRLQAVEHEIELLKNDSSHNIDELLELIYKRASLQYEDSDDGGAEYYTNKILDLLQQHKEQTEEKTFDKDLFEFITQTITIYKDGRVMFTLKNGVNVTEMLP</sequence>
<gene>
    <name evidence="2" type="ORF">KGMB03357_15700</name>
</gene>
<name>A0A401LEE6_9FIRM</name>
<dbReference type="Proteomes" id="UP000287361">
    <property type="component" value="Unassembled WGS sequence"/>
</dbReference>
<dbReference type="InterPro" id="IPR038109">
    <property type="entry name" value="DNA_bind_recomb_sf"/>
</dbReference>
<evidence type="ECO:0000259" key="1">
    <source>
        <dbReference type="PROSITE" id="PS51737"/>
    </source>
</evidence>
<dbReference type="GO" id="GO:0003677">
    <property type="term" value="F:DNA binding"/>
    <property type="evidence" value="ECO:0007669"/>
    <property type="project" value="InterPro"/>
</dbReference>
<reference evidence="2 3" key="1">
    <citation type="submission" date="2018-10" db="EMBL/GenBank/DDBJ databases">
        <title>Draft Genome Sequence of Anaerotignum sp. KCTC 15736.</title>
        <authorList>
            <person name="Choi S.H."/>
            <person name="Kim J.S."/>
            <person name="Kang S.W."/>
            <person name="Lee J.S."/>
            <person name="Park S.H."/>
        </authorList>
    </citation>
    <scope>NUCLEOTIDE SEQUENCE [LARGE SCALE GENOMIC DNA]</scope>
    <source>
        <strain evidence="2 3">KCTC 15736</strain>
    </source>
</reference>
<evidence type="ECO:0000313" key="3">
    <source>
        <dbReference type="Proteomes" id="UP000287361"/>
    </source>
</evidence>
<proteinExistence type="predicted"/>
<keyword evidence="3" id="KW-1185">Reference proteome</keyword>
<accession>A0A401LEE6</accession>
<feature type="domain" description="Recombinase" evidence="1">
    <location>
        <begin position="7"/>
        <end position="94"/>
    </location>
</feature>